<reference evidence="1 2" key="1">
    <citation type="journal article" date="2008" name="Nature">
        <title>The Phaeodactylum genome reveals the evolutionary history of diatom genomes.</title>
        <authorList>
            <person name="Bowler C."/>
            <person name="Allen A.E."/>
            <person name="Badger J.H."/>
            <person name="Grimwood J."/>
            <person name="Jabbari K."/>
            <person name="Kuo A."/>
            <person name="Maheswari U."/>
            <person name="Martens C."/>
            <person name="Maumus F."/>
            <person name="Otillar R.P."/>
            <person name="Rayko E."/>
            <person name="Salamov A."/>
            <person name="Vandepoele K."/>
            <person name="Beszteri B."/>
            <person name="Gruber A."/>
            <person name="Heijde M."/>
            <person name="Katinka M."/>
            <person name="Mock T."/>
            <person name="Valentin K."/>
            <person name="Verret F."/>
            <person name="Berges J.A."/>
            <person name="Brownlee C."/>
            <person name="Cadoret J.P."/>
            <person name="Chiovitti A."/>
            <person name="Choi C.J."/>
            <person name="Coesel S."/>
            <person name="De Martino A."/>
            <person name="Detter J.C."/>
            <person name="Durkin C."/>
            <person name="Falciatore A."/>
            <person name="Fournet J."/>
            <person name="Haruta M."/>
            <person name="Huysman M.J."/>
            <person name="Jenkins B.D."/>
            <person name="Jiroutova K."/>
            <person name="Jorgensen R.E."/>
            <person name="Joubert Y."/>
            <person name="Kaplan A."/>
            <person name="Kroger N."/>
            <person name="Kroth P.G."/>
            <person name="La Roche J."/>
            <person name="Lindquist E."/>
            <person name="Lommer M."/>
            <person name="Martin-Jezequel V."/>
            <person name="Lopez P.J."/>
            <person name="Lucas S."/>
            <person name="Mangogna M."/>
            <person name="McGinnis K."/>
            <person name="Medlin L.K."/>
            <person name="Montsant A."/>
            <person name="Oudot-Le Secq M.P."/>
            <person name="Napoli C."/>
            <person name="Obornik M."/>
            <person name="Parker M.S."/>
            <person name="Petit J.L."/>
            <person name="Porcel B.M."/>
            <person name="Poulsen N."/>
            <person name="Robison M."/>
            <person name="Rychlewski L."/>
            <person name="Rynearson T.A."/>
            <person name="Schmutz J."/>
            <person name="Shapiro H."/>
            <person name="Siaut M."/>
            <person name="Stanley M."/>
            <person name="Sussman M.R."/>
            <person name="Taylor A.R."/>
            <person name="Vardi A."/>
            <person name="von Dassow P."/>
            <person name="Vyverman W."/>
            <person name="Willis A."/>
            <person name="Wyrwicz L.S."/>
            <person name="Rokhsar D.S."/>
            <person name="Weissenbach J."/>
            <person name="Armbrust E.V."/>
            <person name="Green B.R."/>
            <person name="Van de Peer Y."/>
            <person name="Grigoriev I.V."/>
        </authorList>
    </citation>
    <scope>NUCLEOTIDE SEQUENCE [LARGE SCALE GENOMIC DNA]</scope>
    <source>
        <strain evidence="1 2">CCAP 1055/1</strain>
    </source>
</reference>
<dbReference type="HOGENOM" id="CLU_162236_0_0_1"/>
<gene>
    <name evidence="1" type="ORF">PHATRDRAFT_31447</name>
</gene>
<dbReference type="KEGG" id="pti:PHATRDRAFT_31447"/>
<name>B7FRC9_PHATC</name>
<dbReference type="OrthoDB" id="198303at2759"/>
<sequence>MQAWRNSQPTDDLLEIPGIGPAAVKKLGEAMIDAERITNTYMLFGKYLSLKGPDLDGHKVDIVEHNERFWHYLKIRGISAHRSAIVKAVAEKAATLFPSLYDANIYEDDSDDE</sequence>
<evidence type="ECO:0000313" key="2">
    <source>
        <dbReference type="Proteomes" id="UP000000759"/>
    </source>
</evidence>
<evidence type="ECO:0000313" key="1">
    <source>
        <dbReference type="EMBL" id="EEC51480.1"/>
    </source>
</evidence>
<dbReference type="RefSeq" id="XP_002177017.1">
    <property type="nucleotide sequence ID" value="XM_002176981.1"/>
</dbReference>
<dbReference type="PaxDb" id="2850-Phatr31447"/>
<dbReference type="AlphaFoldDB" id="B7FRC9"/>
<organism evidence="1 2">
    <name type="scientific">Phaeodactylum tricornutum (strain CCAP 1055/1)</name>
    <dbReference type="NCBI Taxonomy" id="556484"/>
    <lineage>
        <taxon>Eukaryota</taxon>
        <taxon>Sar</taxon>
        <taxon>Stramenopiles</taxon>
        <taxon>Ochrophyta</taxon>
        <taxon>Bacillariophyta</taxon>
        <taxon>Bacillariophyceae</taxon>
        <taxon>Bacillariophycidae</taxon>
        <taxon>Naviculales</taxon>
        <taxon>Phaeodactylaceae</taxon>
        <taxon>Phaeodactylum</taxon>
    </lineage>
</organism>
<dbReference type="Proteomes" id="UP000000759">
    <property type="component" value="Chromosome 1"/>
</dbReference>
<reference evidence="2" key="2">
    <citation type="submission" date="2008-08" db="EMBL/GenBank/DDBJ databases">
        <authorList>
            <consortium name="Diatom Consortium"/>
            <person name="Grigoriev I."/>
            <person name="Grimwood J."/>
            <person name="Kuo A."/>
            <person name="Otillar R.P."/>
            <person name="Salamov A."/>
            <person name="Detter J.C."/>
            <person name="Lindquist E."/>
            <person name="Shapiro H."/>
            <person name="Lucas S."/>
            <person name="Glavina del Rio T."/>
            <person name="Pitluck S."/>
            <person name="Rokhsar D."/>
            <person name="Bowler C."/>
        </authorList>
    </citation>
    <scope>GENOME REANNOTATION</scope>
    <source>
        <strain evidence="2">CCAP 1055/1</strain>
    </source>
</reference>
<proteinExistence type="predicted"/>
<dbReference type="eggNOG" id="ENOG502RZN0">
    <property type="taxonomic scope" value="Eukaryota"/>
</dbReference>
<dbReference type="InParanoid" id="B7FRC9"/>
<dbReference type="EMBL" id="CM000605">
    <property type="protein sequence ID" value="EEC51480.1"/>
    <property type="molecule type" value="Genomic_DNA"/>
</dbReference>
<protein>
    <submittedName>
        <fullName evidence="1">Uncharacterized protein</fullName>
    </submittedName>
</protein>
<keyword evidence="2" id="KW-1185">Reference proteome</keyword>
<dbReference type="GeneID" id="7196658"/>
<accession>B7FRC9</accession>